<dbReference type="GO" id="GO:0000329">
    <property type="term" value="C:fungal-type vacuole membrane"/>
    <property type="evidence" value="ECO:0007669"/>
    <property type="project" value="TreeGrafter"/>
</dbReference>
<dbReference type="Proteomes" id="UP000242519">
    <property type="component" value="Unassembled WGS sequence"/>
</dbReference>
<feature type="transmembrane region" description="Helical" evidence="6">
    <location>
        <begin position="407"/>
        <end position="429"/>
    </location>
</feature>
<dbReference type="STRING" id="503106.A0A218ZHR8"/>
<gene>
    <name evidence="8" type="ORF">B2J93_3051</name>
</gene>
<keyword evidence="2 6" id="KW-0812">Transmembrane</keyword>
<name>A0A218ZHR8_9HELO</name>
<feature type="transmembrane region" description="Helical" evidence="6">
    <location>
        <begin position="89"/>
        <end position="107"/>
    </location>
</feature>
<evidence type="ECO:0000256" key="1">
    <source>
        <dbReference type="ARBA" id="ARBA00004141"/>
    </source>
</evidence>
<dbReference type="PANTHER" id="PTHR23520">
    <property type="entry name" value="TRANSPORTER, PUTATIVE (AFU_ORTHOLOGUE AFUA_3G04000)-RELATED"/>
    <property type="match status" value="1"/>
</dbReference>
<evidence type="ECO:0000256" key="6">
    <source>
        <dbReference type="SAM" id="Phobius"/>
    </source>
</evidence>
<keyword evidence="9" id="KW-1185">Reference proteome</keyword>
<feature type="transmembrane region" description="Helical" evidence="6">
    <location>
        <begin position="154"/>
        <end position="176"/>
    </location>
</feature>
<feature type="transmembrane region" description="Helical" evidence="6">
    <location>
        <begin position="291"/>
        <end position="309"/>
    </location>
</feature>
<reference evidence="8 9" key="1">
    <citation type="submission" date="2017-04" db="EMBL/GenBank/DDBJ databases">
        <title>Draft genome sequence of Marssonina coronaria NL1: causal agent of apple blotch.</title>
        <authorList>
            <person name="Cheng Q."/>
        </authorList>
    </citation>
    <scope>NUCLEOTIDE SEQUENCE [LARGE SCALE GENOMIC DNA]</scope>
    <source>
        <strain evidence="8 9">NL1</strain>
    </source>
</reference>
<dbReference type="PANTHER" id="PTHR23520:SF5">
    <property type="entry name" value="TRANSPORTER, PUTATIVE (AFU_ORTHOLOGUE AFUA_3G04000)-RELATED"/>
    <property type="match status" value="1"/>
</dbReference>
<keyword evidence="4 6" id="KW-0472">Membrane</keyword>
<dbReference type="EMBL" id="MZNU01000012">
    <property type="protein sequence ID" value="OWP07304.1"/>
    <property type="molecule type" value="Genomic_DNA"/>
</dbReference>
<feature type="domain" description="Major facilitator superfamily (MFS) profile" evidence="7">
    <location>
        <begin position="10"/>
        <end position="433"/>
    </location>
</feature>
<dbReference type="InterPro" id="IPR020846">
    <property type="entry name" value="MFS_dom"/>
</dbReference>
<organism evidence="8 9">
    <name type="scientific">Diplocarpon coronariae</name>
    <dbReference type="NCBI Taxonomy" id="2795749"/>
    <lineage>
        <taxon>Eukaryota</taxon>
        <taxon>Fungi</taxon>
        <taxon>Dikarya</taxon>
        <taxon>Ascomycota</taxon>
        <taxon>Pezizomycotina</taxon>
        <taxon>Leotiomycetes</taxon>
        <taxon>Helotiales</taxon>
        <taxon>Drepanopezizaceae</taxon>
        <taxon>Diplocarpon</taxon>
    </lineage>
</organism>
<feature type="region of interest" description="Disordered" evidence="5">
    <location>
        <begin position="463"/>
        <end position="489"/>
    </location>
</feature>
<keyword evidence="3 6" id="KW-1133">Transmembrane helix</keyword>
<evidence type="ECO:0000256" key="3">
    <source>
        <dbReference type="ARBA" id="ARBA00022989"/>
    </source>
</evidence>
<feature type="transmembrane region" description="Helical" evidence="6">
    <location>
        <begin position="113"/>
        <end position="133"/>
    </location>
</feature>
<feature type="transmembrane region" description="Helical" evidence="6">
    <location>
        <begin position="321"/>
        <end position="338"/>
    </location>
</feature>
<dbReference type="InterPro" id="IPR005828">
    <property type="entry name" value="MFS_sugar_transport-like"/>
</dbReference>
<evidence type="ECO:0000259" key="7">
    <source>
        <dbReference type="PROSITE" id="PS50850"/>
    </source>
</evidence>
<comment type="subcellular location">
    <subcellularLocation>
        <location evidence="1">Membrane</location>
        <topology evidence="1">Multi-pass membrane protein</topology>
    </subcellularLocation>
</comment>
<sequence length="489" mass="53487">MPPRWLVRFLSELGLVSLWSSTLDTKLLCLQHFVRLFAFGSSTLILVSHLLVLEVPKYRIGLFMTLAIIGDIILSFILTIFADALGRRTVLLIGATLMTTSGLVFAFADDYWIMLIAAIVGVISPGGNDIGPFRAIEESTIAHVTSEERRGDIYAWYSLIGTAGTAFGIGVCGWVVDVMVKDLLWESIRAYRTIFFLYSGLGVLIICLILCLSKEWEAEAVQIDDNSVESSGKTYRISALSMLPSFSRDSKLVVLKICLLWALESFGSNFTPLSWIIFFFENKFDMPEIEIGSLFFATTIVPAISMMFASSLAKRIGNVKAMVFTHLLSAVFLSLIPAPSTKPAAIVLLVLRSCTQSMDTPPRSAFLAEIVQPLKRTATIEFVNMARSFGSAFSPLITGFLAEKGKLWVAFVCAGALLVTYDVGVLAVFGRHQIAAAVEDSDEEAAVGPKLPIIIVDEYQEKDEENRASENDLASVDPGEAEPKGVGEV</sequence>
<dbReference type="Pfam" id="PF00083">
    <property type="entry name" value="Sugar_tr"/>
    <property type="match status" value="1"/>
</dbReference>
<evidence type="ECO:0000256" key="5">
    <source>
        <dbReference type="SAM" id="MobiDB-lite"/>
    </source>
</evidence>
<accession>A0A218ZHR8</accession>
<feature type="transmembrane region" description="Helical" evidence="6">
    <location>
        <begin position="188"/>
        <end position="212"/>
    </location>
</feature>
<comment type="caution">
    <text evidence="8">The sequence shown here is derived from an EMBL/GenBank/DDBJ whole genome shotgun (WGS) entry which is preliminary data.</text>
</comment>
<dbReference type="InParanoid" id="A0A218ZHR8"/>
<protein>
    <recommendedName>
        <fullName evidence="7">Major facilitator superfamily (MFS) profile domain-containing protein</fullName>
    </recommendedName>
</protein>
<dbReference type="InterPro" id="IPR036259">
    <property type="entry name" value="MFS_trans_sf"/>
</dbReference>
<dbReference type="InterPro" id="IPR011701">
    <property type="entry name" value="MFS"/>
</dbReference>
<dbReference type="PROSITE" id="PS50850">
    <property type="entry name" value="MFS"/>
    <property type="match status" value="1"/>
</dbReference>
<evidence type="ECO:0000313" key="8">
    <source>
        <dbReference type="EMBL" id="OWP07304.1"/>
    </source>
</evidence>
<feature type="transmembrane region" description="Helical" evidence="6">
    <location>
        <begin position="33"/>
        <end position="52"/>
    </location>
</feature>
<dbReference type="AlphaFoldDB" id="A0A218ZHR8"/>
<dbReference type="Gene3D" id="1.20.1250.20">
    <property type="entry name" value="MFS general substrate transporter like domains"/>
    <property type="match status" value="1"/>
</dbReference>
<feature type="transmembrane region" description="Helical" evidence="6">
    <location>
        <begin position="58"/>
        <end position="82"/>
    </location>
</feature>
<dbReference type="Pfam" id="PF07690">
    <property type="entry name" value="MFS_1"/>
    <property type="match status" value="1"/>
</dbReference>
<proteinExistence type="predicted"/>
<dbReference type="OrthoDB" id="10027823at2759"/>
<evidence type="ECO:0000313" key="9">
    <source>
        <dbReference type="Proteomes" id="UP000242519"/>
    </source>
</evidence>
<feature type="transmembrane region" description="Helical" evidence="6">
    <location>
        <begin position="252"/>
        <end position="279"/>
    </location>
</feature>
<evidence type="ECO:0000256" key="2">
    <source>
        <dbReference type="ARBA" id="ARBA00022692"/>
    </source>
</evidence>
<dbReference type="GO" id="GO:0022857">
    <property type="term" value="F:transmembrane transporter activity"/>
    <property type="evidence" value="ECO:0007669"/>
    <property type="project" value="InterPro"/>
</dbReference>
<dbReference type="SUPFAM" id="SSF103473">
    <property type="entry name" value="MFS general substrate transporter"/>
    <property type="match status" value="1"/>
</dbReference>
<evidence type="ECO:0000256" key="4">
    <source>
        <dbReference type="ARBA" id="ARBA00023136"/>
    </source>
</evidence>
<dbReference type="FunCoup" id="A0A218ZHR8">
    <property type="interactions" value="124"/>
</dbReference>